<feature type="region of interest" description="Disordered" evidence="3">
    <location>
        <begin position="243"/>
        <end position="265"/>
    </location>
</feature>
<name>A0A7W9SFC5_9FIRM</name>
<dbReference type="EMBL" id="JACHHH010000005">
    <property type="protein sequence ID" value="MBB6041159.1"/>
    <property type="molecule type" value="Genomic_DNA"/>
</dbReference>
<dbReference type="InterPro" id="IPR018337">
    <property type="entry name" value="Cell_wall/Cho-bd_repeat"/>
</dbReference>
<organism evidence="4 5">
    <name type="scientific">Oribacterium sinus</name>
    <dbReference type="NCBI Taxonomy" id="237576"/>
    <lineage>
        <taxon>Bacteria</taxon>
        <taxon>Bacillati</taxon>
        <taxon>Bacillota</taxon>
        <taxon>Clostridia</taxon>
        <taxon>Lachnospirales</taxon>
        <taxon>Lachnospiraceae</taxon>
        <taxon>Oribacterium</taxon>
    </lineage>
</organism>
<evidence type="ECO:0000256" key="1">
    <source>
        <dbReference type="ARBA" id="ARBA00022737"/>
    </source>
</evidence>
<evidence type="ECO:0000313" key="4">
    <source>
        <dbReference type="EMBL" id="MBB6041159.1"/>
    </source>
</evidence>
<dbReference type="GeneID" id="85014676"/>
<dbReference type="Proteomes" id="UP000522163">
    <property type="component" value="Unassembled WGS sequence"/>
</dbReference>
<accession>A0A7W9SFC5</accession>
<evidence type="ECO:0000313" key="5">
    <source>
        <dbReference type="Proteomes" id="UP000522163"/>
    </source>
</evidence>
<dbReference type="Gene3D" id="2.10.270.10">
    <property type="entry name" value="Cholin Binding"/>
    <property type="match status" value="3"/>
</dbReference>
<feature type="repeat" description="Cell wall-binding" evidence="2">
    <location>
        <begin position="309"/>
        <end position="328"/>
    </location>
</feature>
<dbReference type="AlphaFoldDB" id="A0A7W9SFC5"/>
<gene>
    <name evidence="4" type="ORF">HNQ46_001136</name>
</gene>
<dbReference type="RefSeq" id="WP_183683733.1">
    <property type="nucleotide sequence ID" value="NZ_JACHHH010000005.1"/>
</dbReference>
<proteinExistence type="predicted"/>
<keyword evidence="1" id="KW-0677">Repeat</keyword>
<comment type="caution">
    <text evidence="4">The sequence shown here is derived from an EMBL/GenBank/DDBJ whole genome shotgun (WGS) entry which is preliminary data.</text>
</comment>
<reference evidence="4 5" key="1">
    <citation type="submission" date="2020-08" db="EMBL/GenBank/DDBJ databases">
        <title>Genomic Encyclopedia of Type Strains, Phase IV (KMG-IV): sequencing the most valuable type-strain genomes for metagenomic binning, comparative biology and taxonomic classification.</title>
        <authorList>
            <person name="Goeker M."/>
        </authorList>
    </citation>
    <scope>NUCLEOTIDE SEQUENCE [LARGE SCALE GENOMIC DNA]</scope>
    <source>
        <strain evidence="4 5">DSM 17245</strain>
    </source>
</reference>
<dbReference type="SUPFAM" id="SSF69360">
    <property type="entry name" value="Cell wall binding repeat"/>
    <property type="match status" value="1"/>
</dbReference>
<dbReference type="Pfam" id="PF01473">
    <property type="entry name" value="Choline_bind_1"/>
    <property type="match status" value="1"/>
</dbReference>
<feature type="repeat" description="Cell wall-binding" evidence="2">
    <location>
        <begin position="289"/>
        <end position="308"/>
    </location>
</feature>
<sequence length="468" mass="53432">MKDNFLRFLEKGIALLGLCLFFLYFSGVVSFAASKPINSIHIQIYSKLESGDSPGEIFIEKGEIQKHEVTVRGKSSLFTITAAEWGGQNKSTVKVGEELELLLTLSPTDVTDNYFLASYRASSFHITGGYYVSAKREGDDLVLTLKMKAVEGAYDAPVSVDWNEKSLGSVRWQPGEVDSGVYSVQLFRDGTRIHEIEKLSGNQYNFYPYMTKAGRYMVKVKTLVKDAKERKYARGSGYTESSDLQIRDRDVSDGKGKEGEKVQAGTEKKIGWEETDGSYIFRLPSGELYKGWGKIDGYWYYFQPDGKMVKGWQKIQDKWYFFQESGAMAVGWVKDQDRWYYLLPETEATNGQVAGEMFSGDWRVIQGKYYYFEADGKMHTGWLFWQGRWYYCNELDNSLLGVMFTGFLTRNEKTYYLNSNGAMETGWQKIDGDWRYFQEESGEMLKNTSVGGFPLNGDGIFLQGEFGR</sequence>
<dbReference type="Pfam" id="PF19127">
    <property type="entry name" value="Choline_bind_3"/>
    <property type="match status" value="3"/>
</dbReference>
<feature type="compositionally biased region" description="Basic and acidic residues" evidence="3">
    <location>
        <begin position="245"/>
        <end position="265"/>
    </location>
</feature>
<dbReference type="PROSITE" id="PS51170">
    <property type="entry name" value="CW"/>
    <property type="match status" value="2"/>
</dbReference>
<evidence type="ECO:0000256" key="3">
    <source>
        <dbReference type="SAM" id="MobiDB-lite"/>
    </source>
</evidence>
<evidence type="ECO:0000256" key="2">
    <source>
        <dbReference type="PROSITE-ProRule" id="PRU00591"/>
    </source>
</evidence>
<protein>
    <submittedName>
        <fullName evidence="4">Glucan-binding YG repeat protein</fullName>
    </submittedName>
</protein>